<keyword evidence="1" id="KW-1133">Transmembrane helix</keyword>
<name>A0A9P8NT62_9ASCO</name>
<keyword evidence="3" id="KW-1185">Reference proteome</keyword>
<dbReference type="EMBL" id="JAEUBD010001554">
    <property type="protein sequence ID" value="KAH3659095.1"/>
    <property type="molecule type" value="Genomic_DNA"/>
</dbReference>
<organism evidence="2 3">
    <name type="scientific">Ogataea polymorpha</name>
    <dbReference type="NCBI Taxonomy" id="460523"/>
    <lineage>
        <taxon>Eukaryota</taxon>
        <taxon>Fungi</taxon>
        <taxon>Dikarya</taxon>
        <taxon>Ascomycota</taxon>
        <taxon>Saccharomycotina</taxon>
        <taxon>Pichiomycetes</taxon>
        <taxon>Pichiales</taxon>
        <taxon>Pichiaceae</taxon>
        <taxon>Ogataea</taxon>
    </lineage>
</organism>
<dbReference type="AlphaFoldDB" id="A0A9P8NT62"/>
<evidence type="ECO:0000313" key="2">
    <source>
        <dbReference type="EMBL" id="KAH3659095.1"/>
    </source>
</evidence>
<comment type="caution">
    <text evidence="2">The sequence shown here is derived from an EMBL/GenBank/DDBJ whole genome shotgun (WGS) entry which is preliminary data.</text>
</comment>
<evidence type="ECO:0000313" key="3">
    <source>
        <dbReference type="Proteomes" id="UP000788993"/>
    </source>
</evidence>
<gene>
    <name evidence="2" type="ORF">OGATHE_006355</name>
</gene>
<keyword evidence="1" id="KW-0812">Transmembrane</keyword>
<proteinExistence type="predicted"/>
<accession>A0A9P8NT62</accession>
<keyword evidence="1" id="KW-0472">Membrane</keyword>
<reference evidence="2" key="2">
    <citation type="submission" date="2021-01" db="EMBL/GenBank/DDBJ databases">
        <authorList>
            <person name="Schikora-Tamarit M.A."/>
        </authorList>
    </citation>
    <scope>NUCLEOTIDE SEQUENCE</scope>
    <source>
        <strain evidence="2">NCAIM Y.01608</strain>
    </source>
</reference>
<evidence type="ECO:0000256" key="1">
    <source>
        <dbReference type="SAM" id="Phobius"/>
    </source>
</evidence>
<feature type="transmembrane region" description="Helical" evidence="1">
    <location>
        <begin position="14"/>
        <end position="34"/>
    </location>
</feature>
<sequence length="163" mass="17190">MADARSLPMWVSPLAEIVATWAISAEVVISFLFFCRKSITASTAAWEPLLRSIGLHPAATFLTDSEKMALPRIVAEVVPSPALSLVLEATSCNSLAPKFSNLSSRLTLLATVTPSLVIFGAPNGCSIRTLRPLGPKVTATASARVSTPFKRAALPSTPNLSSL</sequence>
<protein>
    <submittedName>
        <fullName evidence="2">Uncharacterized protein</fullName>
    </submittedName>
</protein>
<dbReference type="Proteomes" id="UP000788993">
    <property type="component" value="Unassembled WGS sequence"/>
</dbReference>
<reference evidence="2" key="1">
    <citation type="journal article" date="2021" name="Open Biol.">
        <title>Shared evolutionary footprints suggest mitochondrial oxidative damage underlies multiple complex I losses in fungi.</title>
        <authorList>
            <person name="Schikora-Tamarit M.A."/>
            <person name="Marcet-Houben M."/>
            <person name="Nosek J."/>
            <person name="Gabaldon T."/>
        </authorList>
    </citation>
    <scope>NUCLEOTIDE SEQUENCE</scope>
    <source>
        <strain evidence="2">NCAIM Y.01608</strain>
    </source>
</reference>